<reference evidence="8" key="1">
    <citation type="submission" date="2023-07" db="EMBL/GenBank/DDBJ databases">
        <title>30 novel species of actinomycetes from the DSMZ collection.</title>
        <authorList>
            <person name="Nouioui I."/>
        </authorList>
    </citation>
    <scope>NUCLEOTIDE SEQUENCE [LARGE SCALE GENOMIC DNA]</scope>
    <source>
        <strain evidence="8">DSM 44917</strain>
    </source>
</reference>
<dbReference type="InterPro" id="IPR009057">
    <property type="entry name" value="Homeodomain-like_sf"/>
</dbReference>
<dbReference type="Gene3D" id="1.10.357.10">
    <property type="entry name" value="Tetracycline Repressor, domain 2"/>
    <property type="match status" value="1"/>
</dbReference>
<evidence type="ECO:0000313" key="7">
    <source>
        <dbReference type="EMBL" id="MDT0305572.1"/>
    </source>
</evidence>
<accession>A0ABU2L2H8</accession>
<name>A0ABU2L2H8_9ACTN</name>
<feature type="domain" description="HTH tetR-type" evidence="6">
    <location>
        <begin position="20"/>
        <end position="80"/>
    </location>
</feature>
<keyword evidence="2 4" id="KW-0238">DNA-binding</keyword>
<dbReference type="PROSITE" id="PS01081">
    <property type="entry name" value="HTH_TETR_1"/>
    <property type="match status" value="1"/>
</dbReference>
<dbReference type="EMBL" id="JAVREN010000001">
    <property type="protein sequence ID" value="MDT0305572.1"/>
    <property type="molecule type" value="Genomic_DNA"/>
</dbReference>
<feature type="DNA-binding region" description="H-T-H motif" evidence="4">
    <location>
        <begin position="43"/>
        <end position="62"/>
    </location>
</feature>
<sequence length="207" mass="22311">MTARSTTRAGQQPRQRMSRAERERQILTVAEDLFAERGYAQATMDELAERVGVSKPVIYDYFGSKEGLLLALLTRVRGELYAATRPALDAAASPREGLRASLTAFFCFIDGHRAAWSVLNRESALVGAEALAAVERLRSQQAEFLGAFLVGAGAAPDPATAAVYAQILVGAAERLALWQEHHPALTAEAAADHLMNALWNGMSGART</sequence>
<evidence type="ECO:0000259" key="6">
    <source>
        <dbReference type="PROSITE" id="PS50977"/>
    </source>
</evidence>
<gene>
    <name evidence="7" type="ORF">RM780_01145</name>
</gene>
<keyword evidence="1" id="KW-0805">Transcription regulation</keyword>
<keyword evidence="8" id="KW-1185">Reference proteome</keyword>
<dbReference type="Proteomes" id="UP001183388">
    <property type="component" value="Unassembled WGS sequence"/>
</dbReference>
<organism evidence="7 8">
    <name type="scientific">Streptomyces boetiae</name>
    <dbReference type="NCBI Taxonomy" id="3075541"/>
    <lineage>
        <taxon>Bacteria</taxon>
        <taxon>Bacillati</taxon>
        <taxon>Actinomycetota</taxon>
        <taxon>Actinomycetes</taxon>
        <taxon>Kitasatosporales</taxon>
        <taxon>Streptomycetaceae</taxon>
        <taxon>Streptomyces</taxon>
    </lineage>
</organism>
<proteinExistence type="predicted"/>
<dbReference type="InterPro" id="IPR054129">
    <property type="entry name" value="DesT_TetR_C"/>
</dbReference>
<evidence type="ECO:0000256" key="1">
    <source>
        <dbReference type="ARBA" id="ARBA00023015"/>
    </source>
</evidence>
<feature type="region of interest" description="Disordered" evidence="5">
    <location>
        <begin position="1"/>
        <end position="21"/>
    </location>
</feature>
<dbReference type="SUPFAM" id="SSF46689">
    <property type="entry name" value="Homeodomain-like"/>
    <property type="match status" value="1"/>
</dbReference>
<evidence type="ECO:0000256" key="2">
    <source>
        <dbReference type="ARBA" id="ARBA00023125"/>
    </source>
</evidence>
<dbReference type="PRINTS" id="PR00455">
    <property type="entry name" value="HTHTETR"/>
</dbReference>
<evidence type="ECO:0000256" key="5">
    <source>
        <dbReference type="SAM" id="MobiDB-lite"/>
    </source>
</evidence>
<protein>
    <submittedName>
        <fullName evidence="7">TetR/AcrR family transcriptional regulator</fullName>
    </submittedName>
</protein>
<dbReference type="InterPro" id="IPR023772">
    <property type="entry name" value="DNA-bd_HTH_TetR-type_CS"/>
</dbReference>
<dbReference type="SUPFAM" id="SSF48498">
    <property type="entry name" value="Tetracyclin repressor-like, C-terminal domain"/>
    <property type="match status" value="1"/>
</dbReference>
<comment type="caution">
    <text evidence="7">The sequence shown here is derived from an EMBL/GenBank/DDBJ whole genome shotgun (WGS) entry which is preliminary data.</text>
</comment>
<keyword evidence="3" id="KW-0804">Transcription</keyword>
<dbReference type="Pfam" id="PF00440">
    <property type="entry name" value="TetR_N"/>
    <property type="match status" value="1"/>
</dbReference>
<dbReference type="PANTHER" id="PTHR30055">
    <property type="entry name" value="HTH-TYPE TRANSCRIPTIONAL REGULATOR RUTR"/>
    <property type="match status" value="1"/>
</dbReference>
<dbReference type="Pfam" id="PF21943">
    <property type="entry name" value="TetR_C_46"/>
    <property type="match status" value="1"/>
</dbReference>
<evidence type="ECO:0000313" key="8">
    <source>
        <dbReference type="Proteomes" id="UP001183388"/>
    </source>
</evidence>
<evidence type="ECO:0000256" key="3">
    <source>
        <dbReference type="ARBA" id="ARBA00023163"/>
    </source>
</evidence>
<dbReference type="PANTHER" id="PTHR30055:SF158">
    <property type="entry name" value="POSSIBLE TRANSCRIPTIONAL REGULATORY PROTEIN (PROBABLY TETR-FAMILY)"/>
    <property type="match status" value="1"/>
</dbReference>
<dbReference type="RefSeq" id="WP_311628477.1">
    <property type="nucleotide sequence ID" value="NZ_JAVREN010000001.1"/>
</dbReference>
<feature type="compositionally biased region" description="Polar residues" evidence="5">
    <location>
        <begin position="1"/>
        <end position="15"/>
    </location>
</feature>
<dbReference type="InterPro" id="IPR036271">
    <property type="entry name" value="Tet_transcr_reg_TetR-rel_C_sf"/>
</dbReference>
<dbReference type="InterPro" id="IPR001647">
    <property type="entry name" value="HTH_TetR"/>
</dbReference>
<dbReference type="InterPro" id="IPR050109">
    <property type="entry name" value="HTH-type_TetR-like_transc_reg"/>
</dbReference>
<dbReference type="PROSITE" id="PS50977">
    <property type="entry name" value="HTH_TETR_2"/>
    <property type="match status" value="1"/>
</dbReference>
<evidence type="ECO:0000256" key="4">
    <source>
        <dbReference type="PROSITE-ProRule" id="PRU00335"/>
    </source>
</evidence>